<dbReference type="Gene3D" id="3.90.1170.50">
    <property type="entry name" value="Aldehyde oxidase/xanthine dehydrogenase, a/b hammerhead"/>
    <property type="match status" value="1"/>
</dbReference>
<dbReference type="OrthoDB" id="9758509at2"/>
<keyword evidence="7" id="KW-0408">Iron</keyword>
<evidence type="ECO:0000256" key="5">
    <source>
        <dbReference type="ARBA" id="ARBA00022723"/>
    </source>
</evidence>
<dbReference type="EMBL" id="FOWQ01000001">
    <property type="protein sequence ID" value="SFO69030.1"/>
    <property type="molecule type" value="Genomic_DNA"/>
</dbReference>
<organism evidence="13 14">
    <name type="scientific">Geodermatophilus dictyosporus</name>
    <dbReference type="NCBI Taxonomy" id="1523247"/>
    <lineage>
        <taxon>Bacteria</taxon>
        <taxon>Bacillati</taxon>
        <taxon>Actinomycetota</taxon>
        <taxon>Actinomycetes</taxon>
        <taxon>Geodermatophilales</taxon>
        <taxon>Geodermatophilaceae</taxon>
        <taxon>Geodermatophilus</taxon>
    </lineage>
</organism>
<dbReference type="GO" id="GO:0016491">
    <property type="term" value="F:oxidoreductase activity"/>
    <property type="evidence" value="ECO:0007669"/>
    <property type="project" value="UniProtKB-KW"/>
</dbReference>
<dbReference type="FunFam" id="3.30.365.10:FF:000002">
    <property type="entry name" value="Xanthine dehydrogenase oxidase"/>
    <property type="match status" value="1"/>
</dbReference>
<dbReference type="GO" id="GO:0005506">
    <property type="term" value="F:iron ion binding"/>
    <property type="evidence" value="ECO:0007669"/>
    <property type="project" value="InterPro"/>
</dbReference>
<dbReference type="Pfam" id="PF02738">
    <property type="entry name" value="MoCoBD_1"/>
    <property type="match status" value="1"/>
</dbReference>
<evidence type="ECO:0000256" key="4">
    <source>
        <dbReference type="ARBA" id="ARBA00022714"/>
    </source>
</evidence>
<evidence type="ECO:0000313" key="14">
    <source>
        <dbReference type="Proteomes" id="UP000198857"/>
    </source>
</evidence>
<evidence type="ECO:0000256" key="11">
    <source>
        <dbReference type="SAM" id="MobiDB-lite"/>
    </source>
</evidence>
<reference evidence="14" key="1">
    <citation type="submission" date="2016-10" db="EMBL/GenBank/DDBJ databases">
        <authorList>
            <person name="Varghese N."/>
            <person name="Submissions S."/>
        </authorList>
    </citation>
    <scope>NUCLEOTIDE SEQUENCE [LARGE SCALE GENOMIC DNA]</scope>
    <source>
        <strain evidence="14">DSM 44208</strain>
    </source>
</reference>
<dbReference type="InterPro" id="IPR037165">
    <property type="entry name" value="AldOxase/xan_DH_Mopterin-bd_sf"/>
</dbReference>
<feature type="compositionally biased region" description="Polar residues" evidence="11">
    <location>
        <begin position="805"/>
        <end position="814"/>
    </location>
</feature>
<dbReference type="InterPro" id="IPR046867">
    <property type="entry name" value="AldOxase/xan_DH_MoCoBD2"/>
</dbReference>
<evidence type="ECO:0000259" key="12">
    <source>
        <dbReference type="SMART" id="SM01008"/>
    </source>
</evidence>
<keyword evidence="4" id="KW-0001">2Fe-2S</keyword>
<dbReference type="InterPro" id="IPR014309">
    <property type="entry name" value="Xanthine_DH_Mopterin-bd_su"/>
</dbReference>
<gene>
    <name evidence="13" type="ORF">SAMN05660464_0554</name>
</gene>
<dbReference type="Pfam" id="PF01315">
    <property type="entry name" value="Ald_Xan_dh_C"/>
    <property type="match status" value="1"/>
</dbReference>
<dbReference type="FunFam" id="3.30.365.10:FF:000001">
    <property type="entry name" value="Xanthine dehydrogenase oxidase"/>
    <property type="match status" value="1"/>
</dbReference>
<evidence type="ECO:0000256" key="2">
    <source>
        <dbReference type="ARBA" id="ARBA00001974"/>
    </source>
</evidence>
<dbReference type="Gene3D" id="3.30.365.10">
    <property type="entry name" value="Aldehyde oxidase/xanthine dehydrogenase, molybdopterin binding domain"/>
    <property type="match status" value="4"/>
</dbReference>
<evidence type="ECO:0000313" key="13">
    <source>
        <dbReference type="EMBL" id="SFO69030.1"/>
    </source>
</evidence>
<name>A0A1I5J8R9_9ACTN</name>
<dbReference type="InterPro" id="IPR000674">
    <property type="entry name" value="Ald_Oxase/Xan_DH_a/b"/>
</dbReference>
<dbReference type="PANTHER" id="PTHR45444:SF3">
    <property type="entry name" value="XANTHINE DEHYDROGENASE"/>
    <property type="match status" value="1"/>
</dbReference>
<dbReference type="PANTHER" id="PTHR45444">
    <property type="entry name" value="XANTHINE DEHYDROGENASE"/>
    <property type="match status" value="1"/>
</dbReference>
<dbReference type="STRING" id="1523247.SAMN05660464_0554"/>
<dbReference type="InterPro" id="IPR016208">
    <property type="entry name" value="Ald_Oxase/xanthine_DH-like"/>
</dbReference>
<comment type="similarity">
    <text evidence="3">Belongs to the xanthine dehydrogenase family.</text>
</comment>
<dbReference type="RefSeq" id="WP_091106577.1">
    <property type="nucleotide sequence ID" value="NZ_FOWQ01000001.1"/>
</dbReference>
<comment type="cofactor">
    <cofactor evidence="10">
        <name>Mo-molybdopterin cytosine dinucleotide</name>
        <dbReference type="ChEBI" id="CHEBI:71308"/>
    </cofactor>
</comment>
<sequence length="814" mass="86583">MSALSERPADAVVGTAVPHESAVLHVTGTALYTDDLVHRTKDVLHAHPVQVPHAHARVRDLRTGPALRVPGVVRVLTAADVPGVNDAGVKHDEPLFPDEVMFHGHAVCWVLGETLEAARLGAAAVEVDVEPLPSLVSIRDAVEAGSFQGGQPTVRRGDVEAGLDASAHVFSGEFEFSGQEHFYLETHCALASVDESGQVFVQSSTQHPSETQEIVAHVLGLSNSEVTVQCLRMGGGFGGKEMQPHGLAAVAALGATLTGRPVRLRLDRTQDMTMTGKRHGFHARWRVGFDEDGRLQALDATLTSDGGWSLDLSEPVLARALCHVDNAYWIPHVRVNGRIARTHKTSQTAFRGFGGPQGMLVIEDVLGRCAPLLGLDAATLRQRNLYTAGRTTPYGQPVRHPERLARAWQQVLDSADFAARSAQVAAFNDASPHTKRGLAITPVKFGISFNLTAFNQGGALVHVYKDGSVLVNHGGTEMGQGLHTKMLQVAATTLGVPLGRVRLAPTRTDKVPNTSATAASSGADLNGAAVKNACEQIRGRLAQVAAERLGVAPADVRFTGGVVRGIAFASEQVPWEEVVRLAYFQRVQLSAAGFYRTEGLHWDSAAMQGEPFKYFSYGVAAAEVEVDGFTGAYTLRRADLVHDVGDSLSPLVDIGQIEGGFVQGVGWLTLEDLRWDESDGPGRGRLTTASASTYKLPSFSEVPEVLNVGLLADAAEEGAVYGSKAVGEPPLMLAFSVREALRQAAAAFGPPGTSVDLASPATPEAVFWALERARCTEGAHVDEGAPGVRPDQPDPGAPAVRPYSEQVQHVLSRT</sequence>
<evidence type="ECO:0000256" key="1">
    <source>
        <dbReference type="ARBA" id="ARBA00001924"/>
    </source>
</evidence>
<dbReference type="Pfam" id="PF20256">
    <property type="entry name" value="MoCoBD_2"/>
    <property type="match status" value="1"/>
</dbReference>
<accession>A0A1I5J8R9</accession>
<keyword evidence="5" id="KW-0479">Metal-binding</keyword>
<keyword evidence="8" id="KW-0411">Iron-sulfur</keyword>
<dbReference type="AlphaFoldDB" id="A0A1I5J8R9"/>
<evidence type="ECO:0000256" key="10">
    <source>
        <dbReference type="ARBA" id="ARBA00053029"/>
    </source>
</evidence>
<dbReference type="GO" id="GO:0030151">
    <property type="term" value="F:molybdenum ion binding"/>
    <property type="evidence" value="ECO:0007669"/>
    <property type="project" value="InterPro"/>
</dbReference>
<dbReference type="Proteomes" id="UP000198857">
    <property type="component" value="Unassembled WGS sequence"/>
</dbReference>
<comment type="cofactor">
    <cofactor evidence="1">
        <name>Mo-molybdopterin</name>
        <dbReference type="ChEBI" id="CHEBI:71302"/>
    </cofactor>
</comment>
<evidence type="ECO:0000256" key="7">
    <source>
        <dbReference type="ARBA" id="ARBA00023004"/>
    </source>
</evidence>
<evidence type="ECO:0000256" key="9">
    <source>
        <dbReference type="ARBA" id="ARBA00034078"/>
    </source>
</evidence>
<dbReference type="SUPFAM" id="SSF56003">
    <property type="entry name" value="Molybdenum cofactor-binding domain"/>
    <property type="match status" value="1"/>
</dbReference>
<feature type="domain" description="Aldehyde oxidase/xanthine dehydrogenase a/b hammerhead" evidence="12">
    <location>
        <begin position="27"/>
        <end position="133"/>
    </location>
</feature>
<proteinExistence type="inferred from homology"/>
<keyword evidence="6" id="KW-0560">Oxidoreductase</keyword>
<dbReference type="InterPro" id="IPR008274">
    <property type="entry name" value="AldOxase/xan_DH_MoCoBD1"/>
</dbReference>
<evidence type="ECO:0000256" key="3">
    <source>
        <dbReference type="ARBA" id="ARBA00006849"/>
    </source>
</evidence>
<evidence type="ECO:0000256" key="8">
    <source>
        <dbReference type="ARBA" id="ARBA00023014"/>
    </source>
</evidence>
<feature type="region of interest" description="Disordered" evidence="11">
    <location>
        <begin position="779"/>
        <end position="814"/>
    </location>
</feature>
<protein>
    <submittedName>
        <fullName evidence="13">Xanthine dehydrogenase, molybdenum binding subunit apoprotein</fullName>
    </submittedName>
</protein>
<keyword evidence="14" id="KW-1185">Reference proteome</keyword>
<comment type="cofactor">
    <cofactor evidence="9">
        <name>[2Fe-2S] cluster</name>
        <dbReference type="ChEBI" id="CHEBI:190135"/>
    </cofactor>
</comment>
<comment type="cofactor">
    <cofactor evidence="2">
        <name>FAD</name>
        <dbReference type="ChEBI" id="CHEBI:57692"/>
    </cofactor>
</comment>
<dbReference type="SMART" id="SM01008">
    <property type="entry name" value="Ald_Xan_dh_C"/>
    <property type="match status" value="1"/>
</dbReference>
<dbReference type="SUPFAM" id="SSF54665">
    <property type="entry name" value="CO dehydrogenase molybdoprotein N-domain-like"/>
    <property type="match status" value="1"/>
</dbReference>
<dbReference type="NCBIfam" id="TIGR02965">
    <property type="entry name" value="xanthine_xdhB"/>
    <property type="match status" value="1"/>
</dbReference>
<evidence type="ECO:0000256" key="6">
    <source>
        <dbReference type="ARBA" id="ARBA00023002"/>
    </source>
</evidence>
<dbReference type="GO" id="GO:0051537">
    <property type="term" value="F:2 iron, 2 sulfur cluster binding"/>
    <property type="evidence" value="ECO:0007669"/>
    <property type="project" value="UniProtKB-KW"/>
</dbReference>
<dbReference type="InterPro" id="IPR036856">
    <property type="entry name" value="Ald_Oxase/Xan_DH_a/b_sf"/>
</dbReference>